<comment type="catalytic activity">
    <reaction evidence="7">
        <text>L-threonyl-[protein] + ATP = O-phospho-L-threonyl-[protein] + ADP + H(+)</text>
        <dbReference type="Rhea" id="RHEA:46608"/>
        <dbReference type="Rhea" id="RHEA-COMP:11060"/>
        <dbReference type="Rhea" id="RHEA-COMP:11605"/>
        <dbReference type="ChEBI" id="CHEBI:15378"/>
        <dbReference type="ChEBI" id="CHEBI:30013"/>
        <dbReference type="ChEBI" id="CHEBI:30616"/>
        <dbReference type="ChEBI" id="CHEBI:61977"/>
        <dbReference type="ChEBI" id="CHEBI:456216"/>
        <dbReference type="EC" id="2.7.11.1"/>
    </reaction>
</comment>
<evidence type="ECO:0000256" key="4">
    <source>
        <dbReference type="ARBA" id="ARBA00022741"/>
    </source>
</evidence>
<dbReference type="InterPro" id="IPR008271">
    <property type="entry name" value="Ser/Thr_kinase_AS"/>
</dbReference>
<evidence type="ECO:0000256" key="1">
    <source>
        <dbReference type="ARBA" id="ARBA00012513"/>
    </source>
</evidence>
<reference evidence="10" key="1">
    <citation type="submission" date="2019-03" db="EMBL/GenBank/DDBJ databases">
        <authorList>
            <person name="Mank J."/>
            <person name="Almeida P."/>
        </authorList>
    </citation>
    <scope>NUCLEOTIDE SEQUENCE</scope>
    <source>
        <strain evidence="10">78183</strain>
    </source>
</reference>
<dbReference type="SMART" id="SM00220">
    <property type="entry name" value="S_TKc"/>
    <property type="match status" value="1"/>
</dbReference>
<dbReference type="EC" id="2.7.11.1" evidence="1"/>
<evidence type="ECO:0000313" key="10">
    <source>
        <dbReference type="EMBL" id="VFU32181.1"/>
    </source>
</evidence>
<evidence type="ECO:0000256" key="3">
    <source>
        <dbReference type="ARBA" id="ARBA00022679"/>
    </source>
</evidence>
<gene>
    <name evidence="10" type="ORF">SVIM_LOCUS139752</name>
</gene>
<sequence length="316" mass="36577">MYKYTSFITCQAFANFFTQNIFIGKEADLLIFSLKQQLKKSFFFVVGLHKRQKRRIWYFRVVSIVGFADMESSEDGGSHSEPPDPDVLEIDPTSRYIRYKEVLGKGAFKTVYKAFDEVNGIEVAWNQVRIDEVLQSPDDLERLYSEMHLLKTLKHGNIVRFYNSWIDDKKKTVNIITELFSSGSLRQYCKKHRKVDVKAVKGWARQILNGLNYLHNHDPPIIHRDLKCDNIFINGNQGEVKIGDLGLATVMEQANAKSVIGTPEFMAPELYDESYNELADIYSFGMCMLEMVTFEYPYSECRNSAQIYKKVSSIQM</sequence>
<dbReference type="GO" id="GO:0005524">
    <property type="term" value="F:ATP binding"/>
    <property type="evidence" value="ECO:0007669"/>
    <property type="project" value="UniProtKB-KW"/>
</dbReference>
<proteinExistence type="predicted"/>
<feature type="domain" description="Protein kinase" evidence="9">
    <location>
        <begin position="97"/>
        <end position="316"/>
    </location>
</feature>
<dbReference type="PROSITE" id="PS00108">
    <property type="entry name" value="PROTEIN_KINASE_ST"/>
    <property type="match status" value="1"/>
</dbReference>
<keyword evidence="4" id="KW-0547">Nucleotide-binding</keyword>
<keyword evidence="3" id="KW-0808">Transferase</keyword>
<evidence type="ECO:0000256" key="8">
    <source>
        <dbReference type="ARBA" id="ARBA00048679"/>
    </source>
</evidence>
<evidence type="ECO:0000256" key="7">
    <source>
        <dbReference type="ARBA" id="ARBA00047899"/>
    </source>
</evidence>
<dbReference type="Pfam" id="PF00069">
    <property type="entry name" value="Pkinase"/>
    <property type="match status" value="1"/>
</dbReference>
<dbReference type="FunFam" id="3.30.200.20:FF:000075">
    <property type="entry name" value="Probable serine/threonine-protein kinase WNK1"/>
    <property type="match status" value="1"/>
</dbReference>
<dbReference type="InterPro" id="IPR050588">
    <property type="entry name" value="WNK_Ser-Thr_kinase"/>
</dbReference>
<dbReference type="FunFam" id="1.10.510.10:FF:001565">
    <property type="entry name" value="WNK protein kinase"/>
    <property type="match status" value="1"/>
</dbReference>
<dbReference type="SUPFAM" id="SSF56112">
    <property type="entry name" value="Protein kinase-like (PK-like)"/>
    <property type="match status" value="1"/>
</dbReference>
<keyword evidence="2" id="KW-0723">Serine/threonine-protein kinase</keyword>
<keyword evidence="6" id="KW-0067">ATP-binding</keyword>
<dbReference type="InterPro" id="IPR000719">
    <property type="entry name" value="Prot_kinase_dom"/>
</dbReference>
<dbReference type="InterPro" id="IPR011009">
    <property type="entry name" value="Kinase-like_dom_sf"/>
</dbReference>
<dbReference type="Gene3D" id="3.30.200.20">
    <property type="entry name" value="Phosphorylase Kinase, domain 1"/>
    <property type="match status" value="1"/>
</dbReference>
<dbReference type="PANTHER" id="PTHR13902">
    <property type="entry name" value="SERINE/THREONINE-PROTEIN KINASE WNK WITH NO LYSINE -RELATED"/>
    <property type="match status" value="1"/>
</dbReference>
<evidence type="ECO:0000259" key="9">
    <source>
        <dbReference type="PROSITE" id="PS50011"/>
    </source>
</evidence>
<evidence type="ECO:0000256" key="5">
    <source>
        <dbReference type="ARBA" id="ARBA00022777"/>
    </source>
</evidence>
<dbReference type="EMBL" id="CAADRP010000779">
    <property type="protein sequence ID" value="VFU32181.1"/>
    <property type="molecule type" value="Genomic_DNA"/>
</dbReference>
<keyword evidence="5" id="KW-0418">Kinase</keyword>
<evidence type="ECO:0000256" key="6">
    <source>
        <dbReference type="ARBA" id="ARBA00022840"/>
    </source>
</evidence>
<dbReference type="AlphaFoldDB" id="A0A6N2KUH5"/>
<dbReference type="Gene3D" id="1.10.510.10">
    <property type="entry name" value="Transferase(Phosphotransferase) domain 1"/>
    <property type="match status" value="1"/>
</dbReference>
<dbReference type="GO" id="GO:0004674">
    <property type="term" value="F:protein serine/threonine kinase activity"/>
    <property type="evidence" value="ECO:0007669"/>
    <property type="project" value="UniProtKB-KW"/>
</dbReference>
<evidence type="ECO:0000256" key="2">
    <source>
        <dbReference type="ARBA" id="ARBA00022527"/>
    </source>
</evidence>
<protein>
    <recommendedName>
        <fullName evidence="1">non-specific serine/threonine protein kinase</fullName>
        <ecNumber evidence="1">2.7.11.1</ecNumber>
    </recommendedName>
</protein>
<organism evidence="10">
    <name type="scientific">Salix viminalis</name>
    <name type="common">Common osier</name>
    <name type="synonym">Basket willow</name>
    <dbReference type="NCBI Taxonomy" id="40686"/>
    <lineage>
        <taxon>Eukaryota</taxon>
        <taxon>Viridiplantae</taxon>
        <taxon>Streptophyta</taxon>
        <taxon>Embryophyta</taxon>
        <taxon>Tracheophyta</taxon>
        <taxon>Spermatophyta</taxon>
        <taxon>Magnoliopsida</taxon>
        <taxon>eudicotyledons</taxon>
        <taxon>Gunneridae</taxon>
        <taxon>Pentapetalae</taxon>
        <taxon>rosids</taxon>
        <taxon>fabids</taxon>
        <taxon>Malpighiales</taxon>
        <taxon>Salicaceae</taxon>
        <taxon>Saliceae</taxon>
        <taxon>Salix</taxon>
    </lineage>
</organism>
<name>A0A6N2KUH5_SALVM</name>
<dbReference type="PROSITE" id="PS50011">
    <property type="entry name" value="PROTEIN_KINASE_DOM"/>
    <property type="match status" value="1"/>
</dbReference>
<accession>A0A6N2KUH5</accession>
<comment type="catalytic activity">
    <reaction evidence="8">
        <text>L-seryl-[protein] + ATP = O-phospho-L-seryl-[protein] + ADP + H(+)</text>
        <dbReference type="Rhea" id="RHEA:17989"/>
        <dbReference type="Rhea" id="RHEA-COMP:9863"/>
        <dbReference type="Rhea" id="RHEA-COMP:11604"/>
        <dbReference type="ChEBI" id="CHEBI:15378"/>
        <dbReference type="ChEBI" id="CHEBI:29999"/>
        <dbReference type="ChEBI" id="CHEBI:30616"/>
        <dbReference type="ChEBI" id="CHEBI:83421"/>
        <dbReference type="ChEBI" id="CHEBI:456216"/>
        <dbReference type="EC" id="2.7.11.1"/>
    </reaction>
</comment>